<keyword evidence="3" id="KW-1185">Reference proteome</keyword>
<gene>
    <name evidence="2" type="ORF">LKD70_18320</name>
</gene>
<dbReference type="SUPFAM" id="SSF159941">
    <property type="entry name" value="MM3350-like"/>
    <property type="match status" value="1"/>
</dbReference>
<dbReference type="InterPro" id="IPR024047">
    <property type="entry name" value="MM3350-like_sf"/>
</dbReference>
<accession>A0ABS8G1Z2</accession>
<reference evidence="2 3" key="1">
    <citation type="submission" date="2021-10" db="EMBL/GenBank/DDBJ databases">
        <title>Anaerobic single-cell dispensing facilitates the cultivation of human gut bacteria.</title>
        <authorList>
            <person name="Afrizal A."/>
        </authorList>
    </citation>
    <scope>NUCLEOTIDE SEQUENCE [LARGE SCALE GENOMIC DNA]</scope>
    <source>
        <strain evidence="2 3">CLA-AA-H200</strain>
    </source>
</reference>
<dbReference type="Gene3D" id="3.10.290.30">
    <property type="entry name" value="MM3350-like"/>
    <property type="match status" value="1"/>
</dbReference>
<dbReference type="Pfam" id="PF07929">
    <property type="entry name" value="PRiA4_ORF3"/>
    <property type="match status" value="1"/>
</dbReference>
<name>A0ABS8G1Z2_9FIRM</name>
<proteinExistence type="predicted"/>
<organism evidence="2 3">
    <name type="scientific">Ruminococcus turbiniformis</name>
    <dbReference type="NCBI Taxonomy" id="2881258"/>
    <lineage>
        <taxon>Bacteria</taxon>
        <taxon>Bacillati</taxon>
        <taxon>Bacillota</taxon>
        <taxon>Clostridia</taxon>
        <taxon>Eubacteriales</taxon>
        <taxon>Oscillospiraceae</taxon>
        <taxon>Ruminococcus</taxon>
    </lineage>
</organism>
<dbReference type="EMBL" id="JAJEQX010000077">
    <property type="protein sequence ID" value="MCC2256335.1"/>
    <property type="molecule type" value="Genomic_DNA"/>
</dbReference>
<dbReference type="InterPro" id="IPR012912">
    <property type="entry name" value="Plasmid_pRiA4b_Orf3-like"/>
</dbReference>
<evidence type="ECO:0000313" key="3">
    <source>
        <dbReference type="Proteomes" id="UP001198151"/>
    </source>
</evidence>
<protein>
    <submittedName>
        <fullName evidence="2">Plasmid pRiA4b ORF-3 family protein</fullName>
    </submittedName>
</protein>
<evidence type="ECO:0000259" key="1">
    <source>
        <dbReference type="Pfam" id="PF07929"/>
    </source>
</evidence>
<evidence type="ECO:0000313" key="2">
    <source>
        <dbReference type="EMBL" id="MCC2256335.1"/>
    </source>
</evidence>
<comment type="caution">
    <text evidence="2">The sequence shown here is derived from an EMBL/GenBank/DDBJ whole genome shotgun (WGS) entry which is preliminary data.</text>
</comment>
<dbReference type="PANTHER" id="PTHR41878">
    <property type="entry name" value="LEXA REPRESSOR-RELATED"/>
    <property type="match status" value="1"/>
</dbReference>
<sequence>MPGYVFKIMLEDSHPPVWRRVLVPEKITFYDLHRVIQTVFGWDDEHLHSFSIPSQRIQIGQNDDDWSEYDYEETETLLEQFILGQKSFRYTYDFGDDWIHKITFEKEDPEYSGRSPVLLKVKGDNFEEDTGGVWFGDTPENRRPLDAEKVKDKLRRMNFPRRDDLAAKLEDLNALQAKLQDTLKKVEDFFSQDLESMRTEQLQKAHEISPMAEKVNAWKKFADRAGAKTLKCVRGSRTNEQLLLDLSEQELKDYCKYLQIPVVYSWGKEKLAGTLANTFREHPEYLMYVFFEDEWKELKYLRNLNRKEIKFSGKDLDTVIKALALGIMHVNIPDETEGAAAVLELAADGENLFPAVTPKETRERYRHIRSLSDKLGEMILSYGMIEIHSMHTLFCKINQENPEEADFFRFLYWHARFNNMLQTVYLADGTCFAVMDGLDPRRIFQDMTKYSEGMDYRIFTQNELYANAKTPLYVYPELESLYSSLTGSLRLPVPFAEELLTDISHGIMDGCTLKEIFDSISALNLDEKPLDLTCELWEAVSGVMLVFPVPMLKGRSRTEYAAIKKISPWDIRMADDAAFENTSALRMCK</sequence>
<dbReference type="Proteomes" id="UP001198151">
    <property type="component" value="Unassembled WGS sequence"/>
</dbReference>
<dbReference type="PANTHER" id="PTHR41878:SF1">
    <property type="entry name" value="TNPR PROTEIN"/>
    <property type="match status" value="1"/>
</dbReference>
<feature type="domain" description="Plasmid pRiA4b Orf3-like" evidence="1">
    <location>
        <begin position="4"/>
        <end position="134"/>
    </location>
</feature>